<evidence type="ECO:0000313" key="2">
    <source>
        <dbReference type="Proteomes" id="UP000281553"/>
    </source>
</evidence>
<dbReference type="EMBL" id="UYRU01082289">
    <property type="protein sequence ID" value="VDN32532.1"/>
    <property type="molecule type" value="Genomic_DNA"/>
</dbReference>
<gene>
    <name evidence="1" type="ORF">DILT_LOCUS16000</name>
</gene>
<keyword evidence="2" id="KW-1185">Reference proteome</keyword>
<name>A0A3P7QKQ8_DIBLA</name>
<dbReference type="AlphaFoldDB" id="A0A3P7QKQ8"/>
<proteinExistence type="predicted"/>
<dbReference type="GO" id="GO:0005654">
    <property type="term" value="C:nucleoplasm"/>
    <property type="evidence" value="ECO:0007669"/>
    <property type="project" value="TreeGrafter"/>
</dbReference>
<dbReference type="OrthoDB" id="194358at2759"/>
<dbReference type="PANTHER" id="PTHR24149">
    <property type="entry name" value="ANKYRIN REPEAT DOMAIN-CONTAINING PROTEIN 12"/>
    <property type="match status" value="1"/>
</dbReference>
<dbReference type="InterPro" id="IPR053210">
    <property type="entry name" value="ANKRD12"/>
</dbReference>
<organism evidence="1 2">
    <name type="scientific">Dibothriocephalus latus</name>
    <name type="common">Fish tapeworm</name>
    <name type="synonym">Diphyllobothrium latum</name>
    <dbReference type="NCBI Taxonomy" id="60516"/>
    <lineage>
        <taxon>Eukaryota</taxon>
        <taxon>Metazoa</taxon>
        <taxon>Spiralia</taxon>
        <taxon>Lophotrochozoa</taxon>
        <taxon>Platyhelminthes</taxon>
        <taxon>Cestoda</taxon>
        <taxon>Eucestoda</taxon>
        <taxon>Diphyllobothriidea</taxon>
        <taxon>Diphyllobothriidae</taxon>
        <taxon>Dibothriocephalus</taxon>
    </lineage>
</organism>
<accession>A0A3P7QKQ8</accession>
<protein>
    <submittedName>
        <fullName evidence="1">Uncharacterized protein</fullName>
    </submittedName>
</protein>
<evidence type="ECO:0000313" key="1">
    <source>
        <dbReference type="EMBL" id="VDN32532.1"/>
    </source>
</evidence>
<sequence length="112" mass="13269">MRGLALYGHYTVLVLLLGTDEESVRDRFNARILIGWLQDIKDNFQKEKRRLLCRQLHEAESLMMVQKLDWEVKLKELHMCDCRANVFDEILPQHVPLIEVPNDFPLFVHDPI</sequence>
<dbReference type="PANTHER" id="PTHR24149:SF14">
    <property type="entry name" value="ANKYRIN REPEAT DOMAIN 12"/>
    <property type="match status" value="1"/>
</dbReference>
<dbReference type="Proteomes" id="UP000281553">
    <property type="component" value="Unassembled WGS sequence"/>
</dbReference>
<reference evidence="1 2" key="1">
    <citation type="submission" date="2018-11" db="EMBL/GenBank/DDBJ databases">
        <authorList>
            <consortium name="Pathogen Informatics"/>
        </authorList>
    </citation>
    <scope>NUCLEOTIDE SEQUENCE [LARGE SCALE GENOMIC DNA]</scope>
</reference>